<dbReference type="PANTHER" id="PTHR43289">
    <property type="entry name" value="MITOGEN-ACTIVATED PROTEIN KINASE KINASE KINASE 20-RELATED"/>
    <property type="match status" value="1"/>
</dbReference>
<dbReference type="Proteomes" id="UP000788419">
    <property type="component" value="Unassembled WGS sequence"/>
</dbReference>
<dbReference type="SMART" id="SM00028">
    <property type="entry name" value="TPR"/>
    <property type="match status" value="7"/>
</dbReference>
<keyword evidence="3" id="KW-0418">Kinase</keyword>
<gene>
    <name evidence="7" type="ORF">CSC65_08330</name>
</gene>
<organism evidence="7 8">
    <name type="scientific">Pseudoxanthomonas daejeonensis</name>
    <dbReference type="NCBI Taxonomy" id="266062"/>
    <lineage>
        <taxon>Bacteria</taxon>
        <taxon>Pseudomonadati</taxon>
        <taxon>Pseudomonadota</taxon>
        <taxon>Gammaproteobacteria</taxon>
        <taxon>Lysobacterales</taxon>
        <taxon>Lysobacteraceae</taxon>
        <taxon>Pseudoxanthomonas</taxon>
    </lineage>
</organism>
<dbReference type="PROSITE" id="PS50011">
    <property type="entry name" value="PROTEIN_KINASE_DOM"/>
    <property type="match status" value="1"/>
</dbReference>
<dbReference type="SUPFAM" id="SSF48452">
    <property type="entry name" value="TPR-like"/>
    <property type="match status" value="4"/>
</dbReference>
<reference evidence="7 8" key="1">
    <citation type="submission" date="2017-10" db="EMBL/GenBank/DDBJ databases">
        <title>Whole genome sequencing of members of genus Pseudoxanthomonas.</title>
        <authorList>
            <person name="Kumar S."/>
            <person name="Bansal K."/>
            <person name="Kaur A."/>
            <person name="Patil P."/>
            <person name="Sharma S."/>
            <person name="Patil P.B."/>
        </authorList>
    </citation>
    <scope>NUCLEOTIDE SEQUENCE [LARGE SCALE GENOMIC DNA]</scope>
    <source>
        <strain evidence="7 8">DSM 17801</strain>
    </source>
</reference>
<feature type="domain" description="Protein kinase" evidence="6">
    <location>
        <begin position="81"/>
        <end position="340"/>
    </location>
</feature>
<dbReference type="InterPro" id="IPR000719">
    <property type="entry name" value="Prot_kinase_dom"/>
</dbReference>
<protein>
    <recommendedName>
        <fullName evidence="6">Protein kinase domain-containing protein</fullName>
    </recommendedName>
</protein>
<dbReference type="Pfam" id="PF00069">
    <property type="entry name" value="Pkinase"/>
    <property type="match status" value="1"/>
</dbReference>
<dbReference type="InterPro" id="IPR008271">
    <property type="entry name" value="Ser/Thr_kinase_AS"/>
</dbReference>
<dbReference type="CDD" id="cd14014">
    <property type="entry name" value="STKc_PknB_like"/>
    <property type="match status" value="1"/>
</dbReference>
<dbReference type="PROSITE" id="PS50005">
    <property type="entry name" value="TPR"/>
    <property type="match status" value="3"/>
</dbReference>
<dbReference type="Pfam" id="PF13424">
    <property type="entry name" value="TPR_12"/>
    <property type="match status" value="2"/>
</dbReference>
<name>A0ABQ6Z7K2_9GAMM</name>
<keyword evidence="2" id="KW-0547">Nucleotide-binding</keyword>
<dbReference type="Gene3D" id="3.30.200.20">
    <property type="entry name" value="Phosphorylase Kinase, domain 1"/>
    <property type="match status" value="1"/>
</dbReference>
<dbReference type="EMBL" id="PDWN01000007">
    <property type="protein sequence ID" value="KAF1694696.1"/>
    <property type="molecule type" value="Genomic_DNA"/>
</dbReference>
<dbReference type="InterPro" id="IPR011009">
    <property type="entry name" value="Kinase-like_dom_sf"/>
</dbReference>
<dbReference type="InterPro" id="IPR011990">
    <property type="entry name" value="TPR-like_helical_dom_sf"/>
</dbReference>
<dbReference type="SMART" id="SM00220">
    <property type="entry name" value="S_TKc"/>
    <property type="match status" value="1"/>
</dbReference>
<dbReference type="PROSITE" id="PS00108">
    <property type="entry name" value="PROTEIN_KINASE_ST"/>
    <property type="match status" value="1"/>
</dbReference>
<dbReference type="Pfam" id="PF13374">
    <property type="entry name" value="TPR_10"/>
    <property type="match status" value="1"/>
</dbReference>
<sequence>MSGNEHWHQLRGLFDAVCDLPPEAWRSELERLTADPALLRETLELLRSQTVSLERARAPVDGLLARLAGPEMQPGDTLGPWRLTGRLASGGMGVVFVAERADDLYLQKVAVKLLRGLPDPRTAERLAEERRILAGLQHPNIARLYDGGTTAAGLPYLVMEFVDGQPLDAYCSEQALDLRQRLALFVRMCRAVQAAHAHLVVHCDLKPGNVLVRADGEPVLLDFGIARLLDGAGQGERTAYCTPAYAAPETLAGEPVGVASDVFSLGVILVELLAGRRVERDAGDRDRSVVVPSEWAGADCAWRRRLRGDLDAIAGRACALEPARRYASVDALANDVQRYLDHRAVAARQGSRTYRFGRALRRHWRGASVATLVLGLSAGFVWQLGQERDRARQEARVAEQVGQFLLSAFEAADPRQRGKGETEASAREVLDAGLARVDVELADSPAIRARVQQVIGRAYNNIGQPQRAEVLLRAAVEGLLAPGVDEPLLAAEAMADLATLLANDRRGPDAETVARRALDVLDKHGAGEGPETAHAWNGLGLALMEQERFDDAEAAFLHSLELRKTLPEAQRKVAVITHNLGLLYRRRGDLDRSEKALDEALAMKRELHGDRSYEVLGTRHVLSMTLAEQGRLREAEALQRENLALSLDLFGEMSDHTSTAYNELASLNQDLGEYPAAADYYTRALEVEAEVAGEQSVGYMVTLNNLATLEESRGDAERALQLFRRSFDYRRGSLGPDNPNTLRAEVNLGRALMRVGRLDEAEPLIARVQSVWTARLAPDAADVLRTRMGWAEWEMRKGRFDDARQTLDALQPLIVGKPPMFEFRHQTLVAELLQRQGHAAEAAAAWARAVALAEAQFGSDTISTARWRLSWAEALLQSGEAGQASVQAGRAAPVLRAQLVPGSELPRRLEALQAALGSEAGAPVGAAAAD</sequence>
<evidence type="ECO:0000256" key="4">
    <source>
        <dbReference type="ARBA" id="ARBA00022840"/>
    </source>
</evidence>
<dbReference type="PANTHER" id="PTHR43289:SF34">
    <property type="entry name" value="SERINE_THREONINE-PROTEIN KINASE YBDM-RELATED"/>
    <property type="match status" value="1"/>
</dbReference>
<keyword evidence="1" id="KW-0808">Transferase</keyword>
<evidence type="ECO:0000256" key="3">
    <source>
        <dbReference type="ARBA" id="ARBA00022777"/>
    </source>
</evidence>
<dbReference type="RefSeq" id="WP_162410128.1">
    <property type="nucleotide sequence ID" value="NZ_PDWN01000007.1"/>
</dbReference>
<evidence type="ECO:0000256" key="2">
    <source>
        <dbReference type="ARBA" id="ARBA00022741"/>
    </source>
</evidence>
<accession>A0ABQ6Z7K2</accession>
<feature type="repeat" description="TPR" evidence="5">
    <location>
        <begin position="533"/>
        <end position="566"/>
    </location>
</feature>
<evidence type="ECO:0000313" key="8">
    <source>
        <dbReference type="Proteomes" id="UP000788419"/>
    </source>
</evidence>
<evidence type="ECO:0000256" key="1">
    <source>
        <dbReference type="ARBA" id="ARBA00022679"/>
    </source>
</evidence>
<dbReference type="SUPFAM" id="SSF56112">
    <property type="entry name" value="Protein kinase-like (PK-like)"/>
    <property type="match status" value="1"/>
</dbReference>
<feature type="repeat" description="TPR" evidence="5">
    <location>
        <begin position="658"/>
        <end position="691"/>
    </location>
</feature>
<dbReference type="Gene3D" id="1.10.510.10">
    <property type="entry name" value="Transferase(Phosphotransferase) domain 1"/>
    <property type="match status" value="1"/>
</dbReference>
<feature type="repeat" description="TPR" evidence="5">
    <location>
        <begin position="574"/>
        <end position="607"/>
    </location>
</feature>
<evidence type="ECO:0000313" key="7">
    <source>
        <dbReference type="EMBL" id="KAF1694696.1"/>
    </source>
</evidence>
<comment type="caution">
    <text evidence="7">The sequence shown here is derived from an EMBL/GenBank/DDBJ whole genome shotgun (WGS) entry which is preliminary data.</text>
</comment>
<dbReference type="InterPro" id="IPR019734">
    <property type="entry name" value="TPR_rpt"/>
</dbReference>
<proteinExistence type="predicted"/>
<keyword evidence="8" id="KW-1185">Reference proteome</keyword>
<evidence type="ECO:0000256" key="5">
    <source>
        <dbReference type="PROSITE-ProRule" id="PRU00339"/>
    </source>
</evidence>
<keyword evidence="5" id="KW-0802">TPR repeat</keyword>
<dbReference type="Gene3D" id="1.25.40.10">
    <property type="entry name" value="Tetratricopeptide repeat domain"/>
    <property type="match status" value="2"/>
</dbReference>
<evidence type="ECO:0000259" key="6">
    <source>
        <dbReference type="PROSITE" id="PS50011"/>
    </source>
</evidence>
<keyword evidence="4" id="KW-0067">ATP-binding</keyword>